<dbReference type="SMART" id="SM00382">
    <property type="entry name" value="AAA"/>
    <property type="match status" value="2"/>
</dbReference>
<dbReference type="RefSeq" id="WP_147101628.1">
    <property type="nucleotide sequence ID" value="NZ_BJVJ01000001.1"/>
</dbReference>
<accession>A0A511D8T5</accession>
<dbReference type="InterPro" id="IPR027417">
    <property type="entry name" value="P-loop_NTPase"/>
</dbReference>
<dbReference type="NCBIfam" id="NF007739">
    <property type="entry name" value="PRK10419.1"/>
    <property type="match status" value="2"/>
</dbReference>
<dbReference type="Proteomes" id="UP000321685">
    <property type="component" value="Unassembled WGS sequence"/>
</dbReference>
<dbReference type="PANTHER" id="PTHR43776:SF7">
    <property type="entry name" value="D,D-DIPEPTIDE TRANSPORT ATP-BINDING PROTEIN DDPF-RELATED"/>
    <property type="match status" value="1"/>
</dbReference>
<keyword evidence="2" id="KW-0813">Transport</keyword>
<comment type="similarity">
    <text evidence="1">Belongs to the ABC transporter superfamily.</text>
</comment>
<proteinExistence type="inferred from homology"/>
<dbReference type="CDD" id="cd03257">
    <property type="entry name" value="ABC_NikE_OppD_transporters"/>
    <property type="match status" value="2"/>
</dbReference>
<dbReference type="Gene3D" id="3.40.50.300">
    <property type="entry name" value="P-loop containing nucleotide triphosphate hydrolases"/>
    <property type="match status" value="2"/>
</dbReference>
<evidence type="ECO:0000256" key="3">
    <source>
        <dbReference type="ARBA" id="ARBA00022741"/>
    </source>
</evidence>
<dbReference type="Pfam" id="PF08352">
    <property type="entry name" value="oligo_HPY"/>
    <property type="match status" value="2"/>
</dbReference>
<dbReference type="InterPro" id="IPR013563">
    <property type="entry name" value="Oligopep_ABC_C"/>
</dbReference>
<dbReference type="InterPro" id="IPR050319">
    <property type="entry name" value="ABC_transp_ATP-bind"/>
</dbReference>
<organism evidence="6 7">
    <name type="scientific">Pseudonocardia sulfidoxydans NBRC 16205</name>
    <dbReference type="NCBI Taxonomy" id="1223511"/>
    <lineage>
        <taxon>Bacteria</taxon>
        <taxon>Bacillati</taxon>
        <taxon>Actinomycetota</taxon>
        <taxon>Actinomycetes</taxon>
        <taxon>Pseudonocardiales</taxon>
        <taxon>Pseudonocardiaceae</taxon>
        <taxon>Pseudonocardia</taxon>
    </lineage>
</organism>
<evidence type="ECO:0000259" key="5">
    <source>
        <dbReference type="PROSITE" id="PS50893"/>
    </source>
</evidence>
<dbReference type="PROSITE" id="PS00211">
    <property type="entry name" value="ABC_TRANSPORTER_1"/>
    <property type="match status" value="1"/>
</dbReference>
<evidence type="ECO:0000313" key="7">
    <source>
        <dbReference type="Proteomes" id="UP000321685"/>
    </source>
</evidence>
<evidence type="ECO:0000256" key="4">
    <source>
        <dbReference type="ARBA" id="ARBA00022840"/>
    </source>
</evidence>
<keyword evidence="7" id="KW-1185">Reference proteome</keyword>
<keyword evidence="3" id="KW-0547">Nucleotide-binding</keyword>
<evidence type="ECO:0000256" key="1">
    <source>
        <dbReference type="ARBA" id="ARBA00005417"/>
    </source>
</evidence>
<dbReference type="InterPro" id="IPR003593">
    <property type="entry name" value="AAA+_ATPase"/>
</dbReference>
<dbReference type="NCBIfam" id="NF008453">
    <property type="entry name" value="PRK11308.1"/>
    <property type="match status" value="2"/>
</dbReference>
<evidence type="ECO:0000256" key="2">
    <source>
        <dbReference type="ARBA" id="ARBA00022448"/>
    </source>
</evidence>
<feature type="domain" description="ABC transporter" evidence="5">
    <location>
        <begin position="25"/>
        <end position="275"/>
    </location>
</feature>
<feature type="domain" description="ABC transporter" evidence="5">
    <location>
        <begin position="305"/>
        <end position="553"/>
    </location>
</feature>
<protein>
    <submittedName>
        <fullName evidence="6">ABC transporter ATP-binding protein</fullName>
    </submittedName>
</protein>
<comment type="caution">
    <text evidence="6">The sequence shown here is derived from an EMBL/GenBank/DDBJ whole genome shotgun (WGS) entry which is preliminary data.</text>
</comment>
<sequence>MTAAPRMITLASELLGPVPADEHVLQVDDLTVGLRPVAGDSAESIVDGVSLTVAAGRAVGLVGESGSGKTLTALAVAGLLPSAIQVVGGRIELAGREVTGLGERDARAHLAASVGVVFQNPTASLNPRMRIAAQLREALPAGTIRRRARERSADLLRAVGIADVHKTLGAFPHELSGGLNQRVVIAMALARDPKLLVADEPTTALDVSVQAQVLDLIDELRERLGLGVLLVSHDIGVVSDRTDHVYVMSGGRIVESGPTAEVLGDPHHAYTRRLLAATPSRLEPVGVAERGQPVVEPAAPVADQLEVRDVRRTFTVRGSAGRARHVALDGVDLFVTKGQAIGLVGESGSGKTTLARIIVGLERVDSGVVSYEGNPLARHTRAQRRQWRREVQYVFQDPYSSLDPRLTVDRTLREPLEINFPGLSRGDVAARVDSLLDEVELPRAFRDRHPSELSGGQRQRVGIARALATEPSVIIADEPVSALDLSVQARILRLLARLRIERNLTYLFISHDLAVVRYLCEDLVVLREGSVVERGPTEDVLERPASPYTRALVDAIPGRALVRS</sequence>
<keyword evidence="4 6" id="KW-0067">ATP-binding</keyword>
<dbReference type="PANTHER" id="PTHR43776">
    <property type="entry name" value="TRANSPORT ATP-BINDING PROTEIN"/>
    <property type="match status" value="1"/>
</dbReference>
<dbReference type="OrthoDB" id="3677453at2"/>
<dbReference type="InterPro" id="IPR017871">
    <property type="entry name" value="ABC_transporter-like_CS"/>
</dbReference>
<dbReference type="InterPro" id="IPR003439">
    <property type="entry name" value="ABC_transporter-like_ATP-bd"/>
</dbReference>
<evidence type="ECO:0000313" key="6">
    <source>
        <dbReference type="EMBL" id="GEL21201.1"/>
    </source>
</evidence>
<dbReference type="Pfam" id="PF00005">
    <property type="entry name" value="ABC_tran"/>
    <property type="match status" value="2"/>
</dbReference>
<name>A0A511D8T5_9PSEU</name>
<dbReference type="GO" id="GO:0015833">
    <property type="term" value="P:peptide transport"/>
    <property type="evidence" value="ECO:0007669"/>
    <property type="project" value="InterPro"/>
</dbReference>
<dbReference type="AlphaFoldDB" id="A0A511D8T5"/>
<reference evidence="6 7" key="1">
    <citation type="submission" date="2019-07" db="EMBL/GenBank/DDBJ databases">
        <title>Whole genome shotgun sequence of Pseudonocardia sulfidoxydans NBRC 16205.</title>
        <authorList>
            <person name="Hosoyama A."/>
            <person name="Uohara A."/>
            <person name="Ohji S."/>
            <person name="Ichikawa N."/>
        </authorList>
    </citation>
    <scope>NUCLEOTIDE SEQUENCE [LARGE SCALE GENOMIC DNA]</scope>
    <source>
        <strain evidence="6 7">NBRC 16205</strain>
    </source>
</reference>
<dbReference type="GO" id="GO:0005524">
    <property type="term" value="F:ATP binding"/>
    <property type="evidence" value="ECO:0007669"/>
    <property type="project" value="UniProtKB-KW"/>
</dbReference>
<gene>
    <name evidence="6" type="ORF">PSU4_01550</name>
</gene>
<dbReference type="EMBL" id="BJVJ01000001">
    <property type="protein sequence ID" value="GEL21201.1"/>
    <property type="molecule type" value="Genomic_DNA"/>
</dbReference>
<dbReference type="GO" id="GO:0016887">
    <property type="term" value="F:ATP hydrolysis activity"/>
    <property type="evidence" value="ECO:0007669"/>
    <property type="project" value="InterPro"/>
</dbReference>
<dbReference type="SUPFAM" id="SSF52540">
    <property type="entry name" value="P-loop containing nucleoside triphosphate hydrolases"/>
    <property type="match status" value="2"/>
</dbReference>
<dbReference type="GO" id="GO:0055085">
    <property type="term" value="P:transmembrane transport"/>
    <property type="evidence" value="ECO:0007669"/>
    <property type="project" value="UniProtKB-ARBA"/>
</dbReference>
<dbReference type="PROSITE" id="PS50893">
    <property type="entry name" value="ABC_TRANSPORTER_2"/>
    <property type="match status" value="2"/>
</dbReference>